<keyword evidence="3 6" id="KW-0812">Transmembrane</keyword>
<dbReference type="Pfam" id="PF00482">
    <property type="entry name" value="T2SSF"/>
    <property type="match status" value="1"/>
</dbReference>
<comment type="subcellular location">
    <subcellularLocation>
        <location evidence="1">Cell membrane</location>
        <topology evidence="1">Multi-pass membrane protein</topology>
    </subcellularLocation>
</comment>
<keyword evidence="5 6" id="KW-0472">Membrane</keyword>
<dbReference type="Proteomes" id="UP000265768">
    <property type="component" value="Unassembled WGS sequence"/>
</dbReference>
<evidence type="ECO:0000256" key="6">
    <source>
        <dbReference type="SAM" id="Phobius"/>
    </source>
</evidence>
<gene>
    <name evidence="8" type="ORF">D5H75_39660</name>
</gene>
<reference evidence="8 9" key="1">
    <citation type="submission" date="2018-09" db="EMBL/GenBank/DDBJ databases">
        <title>YIM 75507 draft genome.</title>
        <authorList>
            <person name="Tang S."/>
            <person name="Feng Y."/>
        </authorList>
    </citation>
    <scope>NUCLEOTIDE SEQUENCE [LARGE SCALE GENOMIC DNA]</scope>
    <source>
        <strain evidence="8 9">YIM 75507</strain>
    </source>
</reference>
<dbReference type="PANTHER" id="PTHR35007:SF3">
    <property type="entry name" value="POSSIBLE CONSERVED ALANINE RICH MEMBRANE PROTEIN"/>
    <property type="match status" value="1"/>
</dbReference>
<evidence type="ECO:0000256" key="2">
    <source>
        <dbReference type="ARBA" id="ARBA00022475"/>
    </source>
</evidence>
<evidence type="ECO:0000259" key="7">
    <source>
        <dbReference type="Pfam" id="PF00482"/>
    </source>
</evidence>
<dbReference type="PANTHER" id="PTHR35007">
    <property type="entry name" value="INTEGRAL MEMBRANE PROTEIN-RELATED"/>
    <property type="match status" value="1"/>
</dbReference>
<accession>A0A3A4A0D8</accession>
<evidence type="ECO:0000313" key="8">
    <source>
        <dbReference type="EMBL" id="RJL20408.1"/>
    </source>
</evidence>
<keyword evidence="4 6" id="KW-1133">Transmembrane helix</keyword>
<proteinExistence type="predicted"/>
<dbReference type="EMBL" id="QZEY01000031">
    <property type="protein sequence ID" value="RJL20408.1"/>
    <property type="molecule type" value="Genomic_DNA"/>
</dbReference>
<dbReference type="AlphaFoldDB" id="A0A3A4A0D8"/>
<organism evidence="8 9">
    <name type="scientific">Bailinhaonella thermotolerans</name>
    <dbReference type="NCBI Taxonomy" id="1070861"/>
    <lineage>
        <taxon>Bacteria</taxon>
        <taxon>Bacillati</taxon>
        <taxon>Actinomycetota</taxon>
        <taxon>Actinomycetes</taxon>
        <taxon>Streptosporangiales</taxon>
        <taxon>Streptosporangiaceae</taxon>
        <taxon>Bailinhaonella</taxon>
    </lineage>
</organism>
<dbReference type="InterPro" id="IPR018076">
    <property type="entry name" value="T2SS_GspF_dom"/>
</dbReference>
<dbReference type="RefSeq" id="WP_119931792.1">
    <property type="nucleotide sequence ID" value="NZ_QZEY01000031.1"/>
</dbReference>
<evidence type="ECO:0000256" key="1">
    <source>
        <dbReference type="ARBA" id="ARBA00004651"/>
    </source>
</evidence>
<evidence type="ECO:0000256" key="3">
    <source>
        <dbReference type="ARBA" id="ARBA00022692"/>
    </source>
</evidence>
<keyword evidence="9" id="KW-1185">Reference proteome</keyword>
<feature type="domain" description="Type II secretion system protein GspF" evidence="7">
    <location>
        <begin position="111"/>
        <end position="231"/>
    </location>
</feature>
<protein>
    <submittedName>
        <fullName evidence="8">Type II secretion system F family protein</fullName>
    </submittedName>
</protein>
<evidence type="ECO:0000256" key="5">
    <source>
        <dbReference type="ARBA" id="ARBA00023136"/>
    </source>
</evidence>
<evidence type="ECO:0000313" key="9">
    <source>
        <dbReference type="Proteomes" id="UP000265768"/>
    </source>
</evidence>
<dbReference type="GO" id="GO:0005886">
    <property type="term" value="C:plasma membrane"/>
    <property type="evidence" value="ECO:0007669"/>
    <property type="project" value="UniProtKB-SubCell"/>
</dbReference>
<keyword evidence="2" id="KW-1003">Cell membrane</keyword>
<feature type="transmembrane region" description="Helical" evidence="6">
    <location>
        <begin position="55"/>
        <end position="88"/>
    </location>
</feature>
<comment type="caution">
    <text evidence="8">The sequence shown here is derived from an EMBL/GenBank/DDBJ whole genome shotgun (WGS) entry which is preliminary data.</text>
</comment>
<name>A0A3A4A0D8_9ACTN</name>
<feature type="transmembrane region" description="Helical" evidence="6">
    <location>
        <begin position="220"/>
        <end position="245"/>
    </location>
</feature>
<sequence>MTSAALAGLAAVLLAALAGYLSPQRRPAERRLAALLAPPAPRPARQEAPGRRDLILAAGAAFLAWALVGGVPGVLAAALAGPGVALFLRRRQPPEVARRRARITRDLPFAADLIAVCLRAGSPPETAVAAAAEAVGGPLGERLAWVAGQLRLGADPEPTWQALTADPPLAPLARAMVRASASGAPLADLLSRTAEEARHASRALATAAARRAGVQAVAPLGLCFLPAFVLLGIIPPVAGLATTLWPP</sequence>
<evidence type="ECO:0000256" key="4">
    <source>
        <dbReference type="ARBA" id="ARBA00022989"/>
    </source>
</evidence>